<gene>
    <name evidence="1" type="ORF">N3K66_009077</name>
</gene>
<sequence length="219" mass="25365">MATSDHPLSDAVTHIKQRGFYYLEDSAVGTRMDWMTKNSLRFDMKYEEGYQFWHESVNSNPRIISILDALDADNSEKYSLGHNDWLAPDPNHIKTLRYGGAKPEVYTIQIWPADSEVIYYSGSHQLSNLRRWREPTGPWAIRLTDLKARQCDEEKICISKGGIVIFDSRIALNALRGESYHYTYFTQKLLEERLKEQPLGLPASRNITEVTRLKAHARK</sequence>
<protein>
    <submittedName>
        <fullName evidence="1">Uncharacterized protein</fullName>
    </submittedName>
</protein>
<proteinExistence type="predicted"/>
<dbReference type="Proteomes" id="UP001163324">
    <property type="component" value="Chromosome 11"/>
</dbReference>
<keyword evidence="2" id="KW-1185">Reference proteome</keyword>
<dbReference type="EMBL" id="CM047950">
    <property type="protein sequence ID" value="KAI9896008.1"/>
    <property type="molecule type" value="Genomic_DNA"/>
</dbReference>
<accession>A0ACC0UPI5</accession>
<reference evidence="1" key="1">
    <citation type="submission" date="2022-10" db="EMBL/GenBank/DDBJ databases">
        <title>Complete Genome of Trichothecium roseum strain YXFP-22015, a Plant Pathogen Isolated from Citrus.</title>
        <authorList>
            <person name="Wang Y."/>
            <person name="Zhu L."/>
        </authorList>
    </citation>
    <scope>NUCLEOTIDE SEQUENCE</scope>
    <source>
        <strain evidence="1">YXFP-22015</strain>
    </source>
</reference>
<evidence type="ECO:0000313" key="2">
    <source>
        <dbReference type="Proteomes" id="UP001163324"/>
    </source>
</evidence>
<comment type="caution">
    <text evidence="1">The sequence shown here is derived from an EMBL/GenBank/DDBJ whole genome shotgun (WGS) entry which is preliminary data.</text>
</comment>
<evidence type="ECO:0000313" key="1">
    <source>
        <dbReference type="EMBL" id="KAI9896008.1"/>
    </source>
</evidence>
<name>A0ACC0UPI5_9HYPO</name>
<organism evidence="1 2">
    <name type="scientific">Trichothecium roseum</name>
    <dbReference type="NCBI Taxonomy" id="47278"/>
    <lineage>
        <taxon>Eukaryota</taxon>
        <taxon>Fungi</taxon>
        <taxon>Dikarya</taxon>
        <taxon>Ascomycota</taxon>
        <taxon>Pezizomycotina</taxon>
        <taxon>Sordariomycetes</taxon>
        <taxon>Hypocreomycetidae</taxon>
        <taxon>Hypocreales</taxon>
        <taxon>Hypocreales incertae sedis</taxon>
        <taxon>Trichothecium</taxon>
    </lineage>
</organism>